<dbReference type="KEGG" id="mng:MNEG_11487"/>
<organism evidence="2 3">
    <name type="scientific">Monoraphidium neglectum</name>
    <dbReference type="NCBI Taxonomy" id="145388"/>
    <lineage>
        <taxon>Eukaryota</taxon>
        <taxon>Viridiplantae</taxon>
        <taxon>Chlorophyta</taxon>
        <taxon>core chlorophytes</taxon>
        <taxon>Chlorophyceae</taxon>
        <taxon>CS clade</taxon>
        <taxon>Sphaeropleales</taxon>
        <taxon>Selenastraceae</taxon>
        <taxon>Monoraphidium</taxon>
    </lineage>
</organism>
<dbReference type="Proteomes" id="UP000054498">
    <property type="component" value="Unassembled WGS sequence"/>
</dbReference>
<evidence type="ECO:0000313" key="3">
    <source>
        <dbReference type="Proteomes" id="UP000054498"/>
    </source>
</evidence>
<dbReference type="InterPro" id="IPR003675">
    <property type="entry name" value="Rce1/LyrA-like_dom"/>
</dbReference>
<feature type="domain" description="CAAX prenyl protease 2/Lysostaphin resistance protein A-like" evidence="1">
    <location>
        <begin position="152"/>
        <end position="235"/>
    </location>
</feature>
<dbReference type="AlphaFoldDB" id="A0A0D2MP39"/>
<accession>A0A0D2MP39</accession>
<dbReference type="GeneID" id="25728754"/>
<dbReference type="PANTHER" id="PTHR43592">
    <property type="entry name" value="CAAX AMINO TERMINAL PROTEASE"/>
    <property type="match status" value="1"/>
</dbReference>
<protein>
    <recommendedName>
        <fullName evidence="1">CAAX prenyl protease 2/Lysostaphin resistance protein A-like domain-containing protein</fullName>
    </recommendedName>
</protein>
<dbReference type="OrthoDB" id="548974at2759"/>
<proteinExistence type="predicted"/>
<evidence type="ECO:0000313" key="2">
    <source>
        <dbReference type="EMBL" id="KIY96475.1"/>
    </source>
</evidence>
<gene>
    <name evidence="2" type="ORF">MNEG_11487</name>
</gene>
<evidence type="ECO:0000259" key="1">
    <source>
        <dbReference type="Pfam" id="PF02517"/>
    </source>
</evidence>
<dbReference type="RefSeq" id="XP_013895495.1">
    <property type="nucleotide sequence ID" value="XM_014040041.1"/>
</dbReference>
<keyword evidence="3" id="KW-1185">Reference proteome</keyword>
<dbReference type="GO" id="GO:0080120">
    <property type="term" value="P:CAAX-box protein maturation"/>
    <property type="evidence" value="ECO:0007669"/>
    <property type="project" value="UniProtKB-ARBA"/>
</dbReference>
<reference evidence="2 3" key="1">
    <citation type="journal article" date="2013" name="BMC Genomics">
        <title>Reconstruction of the lipid metabolism for the microalga Monoraphidium neglectum from its genome sequence reveals characteristics suitable for biofuel production.</title>
        <authorList>
            <person name="Bogen C."/>
            <person name="Al-Dilaimi A."/>
            <person name="Albersmeier A."/>
            <person name="Wichmann J."/>
            <person name="Grundmann M."/>
            <person name="Rupp O."/>
            <person name="Lauersen K.J."/>
            <person name="Blifernez-Klassen O."/>
            <person name="Kalinowski J."/>
            <person name="Goesmann A."/>
            <person name="Mussgnug J.H."/>
            <person name="Kruse O."/>
        </authorList>
    </citation>
    <scope>NUCLEOTIDE SEQUENCE [LARGE SCALE GENOMIC DNA]</scope>
    <source>
        <strain evidence="2 3">SAG 48.87</strain>
    </source>
</reference>
<dbReference type="PANTHER" id="PTHR43592:SF15">
    <property type="entry name" value="CAAX AMINO TERMINAL PROTEASE FAMILY PROTEIN"/>
    <property type="match status" value="1"/>
</dbReference>
<sequence length="250" mass="25844">MQARETFPPIPWGPSDLVKVMASSLAAAALFAATNATLLRAPADPAAAAAAGAPLHLAREGLLAALLPAAVLAALAPRAPWRAGLLQARWDGAWAVRTLAACAVVFPLADPLLYHAWAPAAEALFGPPAGGALAGQVRAAADAGDWGGLGAHLLASGLVGPVWEEVFWRGFFLASLTKVLPLPACVALSSLNFAALHLSPANFAPLLLLSATADALYLRTHNLMPPLLLHCLWNSSQLLAIAFLGKQEFV</sequence>
<name>A0A0D2MP39_9CHLO</name>
<dbReference type="EMBL" id="KK102986">
    <property type="protein sequence ID" value="KIY96475.1"/>
    <property type="molecule type" value="Genomic_DNA"/>
</dbReference>
<dbReference type="Pfam" id="PF02517">
    <property type="entry name" value="Rce1-like"/>
    <property type="match status" value="1"/>
</dbReference>
<dbReference type="GO" id="GO:0004175">
    <property type="term" value="F:endopeptidase activity"/>
    <property type="evidence" value="ECO:0007669"/>
    <property type="project" value="UniProtKB-ARBA"/>
</dbReference>